<dbReference type="RefSeq" id="WP_154238238.1">
    <property type="nucleotide sequence ID" value="NZ_CALJPI010000109.1"/>
</dbReference>
<reference evidence="3 4" key="1">
    <citation type="journal article" date="2019" name="Nat. Med.">
        <title>A library of human gut bacterial isolates paired with longitudinal multiomics data enables mechanistic microbiome research.</title>
        <authorList>
            <person name="Poyet M."/>
            <person name="Groussin M."/>
            <person name="Gibbons S.M."/>
            <person name="Avila-Pacheco J."/>
            <person name="Jiang X."/>
            <person name="Kearney S.M."/>
            <person name="Perrotta A.R."/>
            <person name="Berdy B."/>
            <person name="Zhao S."/>
            <person name="Lieberman T.D."/>
            <person name="Swanson P.K."/>
            <person name="Smith M."/>
            <person name="Roesemann S."/>
            <person name="Alexander J.E."/>
            <person name="Rich S.A."/>
            <person name="Livny J."/>
            <person name="Vlamakis H."/>
            <person name="Clish C."/>
            <person name="Bullock K."/>
            <person name="Deik A."/>
            <person name="Scott J."/>
            <person name="Pierce K.A."/>
            <person name="Xavier R.J."/>
            <person name="Alm E.J."/>
        </authorList>
    </citation>
    <scope>NUCLEOTIDE SEQUENCE [LARGE SCALE GENOMIC DNA]</scope>
    <source>
        <strain evidence="1 3">BIOML-A4</strain>
        <strain evidence="2 4">BIOML-A5</strain>
    </source>
</reference>
<evidence type="ECO:0000313" key="4">
    <source>
        <dbReference type="Proteomes" id="UP000480929"/>
    </source>
</evidence>
<gene>
    <name evidence="2" type="ORF">GKD88_04050</name>
    <name evidence="1" type="ORF">GKE08_05320</name>
</gene>
<dbReference type="Proteomes" id="UP000480929">
    <property type="component" value="Unassembled WGS sequence"/>
</dbReference>
<evidence type="ECO:0000313" key="2">
    <source>
        <dbReference type="EMBL" id="MSC32288.1"/>
    </source>
</evidence>
<evidence type="ECO:0000313" key="3">
    <source>
        <dbReference type="Proteomes" id="UP000433575"/>
    </source>
</evidence>
<dbReference type="EMBL" id="WKPI01000004">
    <property type="protein sequence ID" value="MSC32288.1"/>
    <property type="molecule type" value="Genomic_DNA"/>
</dbReference>
<evidence type="ECO:0000313" key="1">
    <source>
        <dbReference type="EMBL" id="MSA88741.1"/>
    </source>
</evidence>
<dbReference type="AlphaFoldDB" id="A0A6N7S4D5"/>
<keyword evidence="4" id="KW-1185">Reference proteome</keyword>
<protein>
    <submittedName>
        <fullName evidence="1">Uncharacterized protein</fullName>
    </submittedName>
</protein>
<sequence>MRDNASDSLLQLAEPQVILEIIHQLKDSYGRQMLRYKAVSSGILRVRDNAEELEVAVGNKPDRLGMKAQDEIADSFIFSDSSAEELLPLQKWGAE</sequence>
<comment type="caution">
    <text evidence="1">The sequence shown here is derived from an EMBL/GenBank/DDBJ whole genome shotgun (WGS) entry which is preliminary data.</text>
</comment>
<proteinExistence type="predicted"/>
<dbReference type="Proteomes" id="UP000433575">
    <property type="component" value="Unassembled WGS sequence"/>
</dbReference>
<name>A0A6N7S4D5_9FIRM</name>
<organism evidence="1 3">
    <name type="scientific">Holdemania massiliensis</name>
    <dbReference type="NCBI Taxonomy" id="1468449"/>
    <lineage>
        <taxon>Bacteria</taxon>
        <taxon>Bacillati</taxon>
        <taxon>Bacillota</taxon>
        <taxon>Erysipelotrichia</taxon>
        <taxon>Erysipelotrichales</taxon>
        <taxon>Erysipelotrichaceae</taxon>
        <taxon>Holdemania</taxon>
    </lineage>
</organism>
<accession>A0A6N7S4D5</accession>
<dbReference type="EMBL" id="WKPJ01000005">
    <property type="protein sequence ID" value="MSA88741.1"/>
    <property type="molecule type" value="Genomic_DNA"/>
</dbReference>